<dbReference type="AlphaFoldDB" id="A0A1X0RD86"/>
<dbReference type="VEuPathDB" id="FungiDB:BCV72DRAFT_317377"/>
<evidence type="ECO:0000313" key="2">
    <source>
        <dbReference type="EMBL" id="ORE09848.1"/>
    </source>
</evidence>
<reference evidence="2" key="1">
    <citation type="journal article" date="2016" name="Proc. Natl. Acad. Sci. U.S.A.">
        <title>Lipid metabolic changes in an early divergent fungus govern the establishment of a mutualistic symbiosis with endobacteria.</title>
        <authorList>
            <person name="Lastovetsky O.A."/>
            <person name="Gaspar M.L."/>
            <person name="Mondo S.J."/>
            <person name="LaButti K.M."/>
            <person name="Sandor L."/>
            <person name="Grigoriev I.V."/>
            <person name="Henry S.A."/>
            <person name="Pawlowska T.E."/>
        </authorList>
    </citation>
    <scope>NUCLEOTIDE SEQUENCE [LARGE SCALE GENOMIC DNA]</scope>
    <source>
        <strain evidence="2">ATCC 52814</strain>
    </source>
</reference>
<feature type="region of interest" description="Disordered" evidence="1">
    <location>
        <begin position="211"/>
        <end position="234"/>
    </location>
</feature>
<feature type="compositionally biased region" description="Low complexity" evidence="1">
    <location>
        <begin position="217"/>
        <end position="229"/>
    </location>
</feature>
<evidence type="ECO:0000256" key="1">
    <source>
        <dbReference type="SAM" id="MobiDB-lite"/>
    </source>
</evidence>
<sequence>MLYFSTHMEAPDAQKSFIHPYDPAVEKEYETLIKSWKEQLIDKTPRTPSNDYVRLAWMRLIDHYLDQQWLDSKQMLQCAQAWSARDSLSLNEAVHTMNILSLKSMQRSLDARQELLQALGDPEMMVGFGLYEGAGVKQDRFSLTGSDNDDEVHAPLLVRHTYDSLSSASCEEKILEQLQCGINPDTCTRYSDDDDDQDIADETEAILATYRDEEQDSQTSSSVSHLSMVSHEEDSIKQEIAENEVQDKSEDAFPEPRSPLMLSVSSPEAFFPTSKITKKQNLHRSTSWKELKYDTRSSFSSDEYVSSQSGAQWKSWFAEDQQLAFPCTFIEQELDTEHIEPNTIFSAQQRSSPVAYKHIKPCKILRSESSISTFRPISNNLAPRCQPQQQQSRLSTCSFLQQQNQARSPNSIKMMKSRSFPSKSALLSTFKKVSSPPPVPHKEQRGPSKIRSIVNKKVSFSKIFGNRKGSSSSSSTA</sequence>
<dbReference type="Proteomes" id="UP000242414">
    <property type="component" value="Unassembled WGS sequence"/>
</dbReference>
<name>A0A1X0RD86_RHIZD</name>
<dbReference type="EMBL" id="KV921871">
    <property type="protein sequence ID" value="ORE09848.1"/>
    <property type="molecule type" value="Genomic_DNA"/>
</dbReference>
<protein>
    <submittedName>
        <fullName evidence="2">Uncharacterized protein</fullName>
    </submittedName>
</protein>
<dbReference type="OrthoDB" id="2240924at2759"/>
<accession>A0A1X0RD86</accession>
<proteinExistence type="predicted"/>
<feature type="region of interest" description="Disordered" evidence="1">
    <location>
        <begin position="430"/>
        <end position="452"/>
    </location>
</feature>
<organism evidence="2">
    <name type="scientific">Rhizopus microsporus var. microsporus</name>
    <dbReference type="NCBI Taxonomy" id="86635"/>
    <lineage>
        <taxon>Eukaryota</taxon>
        <taxon>Fungi</taxon>
        <taxon>Fungi incertae sedis</taxon>
        <taxon>Mucoromycota</taxon>
        <taxon>Mucoromycotina</taxon>
        <taxon>Mucoromycetes</taxon>
        <taxon>Mucorales</taxon>
        <taxon>Mucorineae</taxon>
        <taxon>Rhizopodaceae</taxon>
        <taxon>Rhizopus</taxon>
    </lineage>
</organism>
<gene>
    <name evidence="2" type="ORF">BCV72DRAFT_317377</name>
</gene>